<evidence type="ECO:0008006" key="4">
    <source>
        <dbReference type="Google" id="ProtNLM"/>
    </source>
</evidence>
<keyword evidence="3" id="KW-1185">Reference proteome</keyword>
<gene>
    <name evidence="2" type="ORF">ILEXP_LOCUS47395</name>
</gene>
<dbReference type="InterPro" id="IPR002885">
    <property type="entry name" value="PPR_rpt"/>
</dbReference>
<dbReference type="NCBIfam" id="TIGR00756">
    <property type="entry name" value="PPR"/>
    <property type="match status" value="1"/>
</dbReference>
<organism evidence="2 3">
    <name type="scientific">Ilex paraguariensis</name>
    <name type="common">yerba mate</name>
    <dbReference type="NCBI Taxonomy" id="185542"/>
    <lineage>
        <taxon>Eukaryota</taxon>
        <taxon>Viridiplantae</taxon>
        <taxon>Streptophyta</taxon>
        <taxon>Embryophyta</taxon>
        <taxon>Tracheophyta</taxon>
        <taxon>Spermatophyta</taxon>
        <taxon>Magnoliopsida</taxon>
        <taxon>eudicotyledons</taxon>
        <taxon>Gunneridae</taxon>
        <taxon>Pentapetalae</taxon>
        <taxon>asterids</taxon>
        <taxon>campanulids</taxon>
        <taxon>Aquifoliales</taxon>
        <taxon>Aquifoliaceae</taxon>
        <taxon>Ilex</taxon>
    </lineage>
</organism>
<dbReference type="Pfam" id="PF01535">
    <property type="entry name" value="PPR"/>
    <property type="match status" value="2"/>
</dbReference>
<keyword evidence="1" id="KW-0677">Repeat</keyword>
<accession>A0ABC8UB41</accession>
<dbReference type="Proteomes" id="UP001642360">
    <property type="component" value="Unassembled WGS sequence"/>
</dbReference>
<sequence length="113" mass="13007">MAFVYFKVILMKQSFQMIRHSSTLLKHANSFNLRTAVETHSRIIKLGYGTHSSLVSLLISVYVSCDHLDLACQLLNEFPCWDFDLLSANMIIASFMKIGEIDIARRVFHKMHT</sequence>
<reference evidence="2 3" key="1">
    <citation type="submission" date="2024-02" db="EMBL/GenBank/DDBJ databases">
        <authorList>
            <person name="Vignale AGUSTIN F."/>
            <person name="Sosa J E."/>
            <person name="Modenutti C."/>
        </authorList>
    </citation>
    <scope>NUCLEOTIDE SEQUENCE [LARGE SCALE GENOMIC DNA]</scope>
</reference>
<evidence type="ECO:0000313" key="3">
    <source>
        <dbReference type="Proteomes" id="UP001642360"/>
    </source>
</evidence>
<dbReference type="InterPro" id="IPR011990">
    <property type="entry name" value="TPR-like_helical_dom_sf"/>
</dbReference>
<evidence type="ECO:0000313" key="2">
    <source>
        <dbReference type="EMBL" id="CAK9177509.1"/>
    </source>
</evidence>
<evidence type="ECO:0000256" key="1">
    <source>
        <dbReference type="ARBA" id="ARBA00022737"/>
    </source>
</evidence>
<protein>
    <recommendedName>
        <fullName evidence="4">Pentatricopeptide repeat-containing protein</fullName>
    </recommendedName>
</protein>
<dbReference type="AlphaFoldDB" id="A0ABC8UB41"/>
<dbReference type="Gene3D" id="1.25.40.10">
    <property type="entry name" value="Tetratricopeptide repeat domain"/>
    <property type="match status" value="1"/>
</dbReference>
<dbReference type="EMBL" id="CAUOFW020007057">
    <property type="protein sequence ID" value="CAK9177509.1"/>
    <property type="molecule type" value="Genomic_DNA"/>
</dbReference>
<name>A0ABC8UB41_9AQUA</name>
<proteinExistence type="predicted"/>
<comment type="caution">
    <text evidence="2">The sequence shown here is derived from an EMBL/GenBank/DDBJ whole genome shotgun (WGS) entry which is preliminary data.</text>
</comment>